<feature type="chain" id="PRO_5030038215" description="Secreted protein" evidence="3">
    <location>
        <begin position="25"/>
        <end position="153"/>
    </location>
</feature>
<gene>
    <name evidence="5" type="ORF">PD5205_04037</name>
    <name evidence="4" type="ORF">PD885_04036</name>
</gene>
<dbReference type="Proteomes" id="UP000195953">
    <property type="component" value="Plasmid pPD5205-30"/>
</dbReference>
<dbReference type="AlphaFoldDB" id="A0A1Y6HCR0"/>
<dbReference type="RefSeq" id="WP_002805097.1">
    <property type="nucleotide sequence ID" value="NZ_CP016831.1"/>
</dbReference>
<geneLocation type="plasmid" evidence="7">
    <name>ppd5205-30</name>
</geneLocation>
<dbReference type="EMBL" id="LT853886">
    <property type="protein sequence ID" value="SMR06039.1"/>
    <property type="molecule type" value="Genomic_DNA"/>
</dbReference>
<feature type="region of interest" description="Disordered" evidence="2">
    <location>
        <begin position="129"/>
        <end position="153"/>
    </location>
</feature>
<evidence type="ECO:0000256" key="3">
    <source>
        <dbReference type="SAM" id="SignalP"/>
    </source>
</evidence>
<reference evidence="5 7" key="1">
    <citation type="submission" date="2017-05" db="EMBL/GenBank/DDBJ databases">
        <authorList>
            <person name="Song R."/>
            <person name="Chenine A.L."/>
            <person name="Ruprecht R.M."/>
        </authorList>
    </citation>
    <scope>NUCLEOTIDE SEQUENCE [LARGE SCALE GENOMIC DNA]</scope>
    <source>
        <strain evidence="5">PD5205</strain>
        <plasmid evidence="7">ppd5205-30</plasmid>
    </source>
</reference>
<evidence type="ECO:0000313" key="7">
    <source>
        <dbReference type="Proteomes" id="UP000195953"/>
    </source>
</evidence>
<evidence type="ECO:0000313" key="4">
    <source>
        <dbReference type="EMBL" id="SMR01278.1"/>
    </source>
</evidence>
<reference evidence="4 6" key="2">
    <citation type="submission" date="2017-05" db="EMBL/GenBank/DDBJ databases">
        <authorList>
            <person name="Blom J."/>
        </authorList>
    </citation>
    <scope>NUCLEOTIDE SEQUENCE [LARGE SCALE GENOMIC DNA]</scope>
    <source>
        <strain evidence="4">PD885</strain>
        <plasmid evidence="6">ppd885-29</plasmid>
        <plasmid evidence="4">pPD885-29</plasmid>
    </source>
</reference>
<dbReference type="KEGG" id="xfr:BER92_19415"/>
<geneLocation type="plasmid" evidence="6">
    <name>ppd885-29</name>
</geneLocation>
<feature type="signal peptide" evidence="3">
    <location>
        <begin position="1"/>
        <end position="24"/>
    </location>
</feature>
<name>A0A1Y6HCR0_9XANT</name>
<evidence type="ECO:0000313" key="6">
    <source>
        <dbReference type="Proteomes" id="UP000195877"/>
    </source>
</evidence>
<evidence type="ECO:0000256" key="2">
    <source>
        <dbReference type="SAM" id="MobiDB-lite"/>
    </source>
</evidence>
<accession>A0A1Y6HCR0</accession>
<keyword evidence="3" id="KW-0732">Signal</keyword>
<keyword evidence="1" id="KW-0175">Coiled coil</keyword>
<evidence type="ECO:0008006" key="8">
    <source>
        <dbReference type="Google" id="ProtNLM"/>
    </source>
</evidence>
<protein>
    <recommendedName>
        <fullName evidence="8">Secreted protein</fullName>
    </recommendedName>
</protein>
<geneLocation type="plasmid" evidence="4">
    <name>pPD885-29</name>
</geneLocation>
<dbReference type="Proteomes" id="UP000195877">
    <property type="component" value="Plasmid pPD885-29"/>
</dbReference>
<evidence type="ECO:0000256" key="1">
    <source>
        <dbReference type="SAM" id="Coils"/>
    </source>
</evidence>
<evidence type="ECO:0000313" key="5">
    <source>
        <dbReference type="EMBL" id="SMR06039.1"/>
    </source>
</evidence>
<dbReference type="OrthoDB" id="5298561at2"/>
<organism evidence="5 7">
    <name type="scientific">Xanthomonas fragariae</name>
    <dbReference type="NCBI Taxonomy" id="48664"/>
    <lineage>
        <taxon>Bacteria</taxon>
        <taxon>Pseudomonadati</taxon>
        <taxon>Pseudomonadota</taxon>
        <taxon>Gammaproteobacteria</taxon>
        <taxon>Lysobacterales</taxon>
        <taxon>Lysobacteraceae</taxon>
        <taxon>Xanthomonas</taxon>
    </lineage>
</organism>
<feature type="coiled-coil region" evidence="1">
    <location>
        <begin position="83"/>
        <end position="110"/>
    </location>
</feature>
<keyword evidence="4" id="KW-0614">Plasmid</keyword>
<proteinExistence type="predicted"/>
<dbReference type="GeneID" id="61896266"/>
<dbReference type="EMBL" id="LT853883">
    <property type="protein sequence ID" value="SMR01278.1"/>
    <property type="molecule type" value="Genomic_DNA"/>
</dbReference>
<keyword evidence="6" id="KW-1185">Reference proteome</keyword>
<sequence length="153" mass="16305">MTCRPPHALTAALFAATLSLTAWSQDALPATAFPAVDAATQKSRDKTRQQILQSELATEKKAYDDANGALSAAISGKQLSDKIDALKQSVLDHQKNVEAIQGELANLDRAPSGAKAALVAVRARAAATPMTDQRPAPYWDVYNRPQPQPADAQ</sequence>